<evidence type="ECO:0000256" key="1">
    <source>
        <dbReference type="SAM" id="MobiDB-lite"/>
    </source>
</evidence>
<feature type="compositionally biased region" description="Basic and acidic residues" evidence="1">
    <location>
        <begin position="153"/>
        <end position="168"/>
    </location>
</feature>
<name>A0A5C3N0L0_9AGAM</name>
<feature type="region of interest" description="Disordered" evidence="1">
    <location>
        <begin position="114"/>
        <end position="209"/>
    </location>
</feature>
<reference evidence="2 3" key="1">
    <citation type="journal article" date="2019" name="Nat. Ecol. Evol.">
        <title>Megaphylogeny resolves global patterns of mushroom evolution.</title>
        <authorList>
            <person name="Varga T."/>
            <person name="Krizsan K."/>
            <person name="Foldi C."/>
            <person name="Dima B."/>
            <person name="Sanchez-Garcia M."/>
            <person name="Sanchez-Ramirez S."/>
            <person name="Szollosi G.J."/>
            <person name="Szarkandi J.G."/>
            <person name="Papp V."/>
            <person name="Albert L."/>
            <person name="Andreopoulos W."/>
            <person name="Angelini C."/>
            <person name="Antonin V."/>
            <person name="Barry K.W."/>
            <person name="Bougher N.L."/>
            <person name="Buchanan P."/>
            <person name="Buyck B."/>
            <person name="Bense V."/>
            <person name="Catcheside P."/>
            <person name="Chovatia M."/>
            <person name="Cooper J."/>
            <person name="Damon W."/>
            <person name="Desjardin D."/>
            <person name="Finy P."/>
            <person name="Geml J."/>
            <person name="Haridas S."/>
            <person name="Hughes K."/>
            <person name="Justo A."/>
            <person name="Karasinski D."/>
            <person name="Kautmanova I."/>
            <person name="Kiss B."/>
            <person name="Kocsube S."/>
            <person name="Kotiranta H."/>
            <person name="LaButti K.M."/>
            <person name="Lechner B.E."/>
            <person name="Liimatainen K."/>
            <person name="Lipzen A."/>
            <person name="Lukacs Z."/>
            <person name="Mihaltcheva S."/>
            <person name="Morgado L.N."/>
            <person name="Niskanen T."/>
            <person name="Noordeloos M.E."/>
            <person name="Ohm R.A."/>
            <person name="Ortiz-Santana B."/>
            <person name="Ovrebo C."/>
            <person name="Racz N."/>
            <person name="Riley R."/>
            <person name="Savchenko A."/>
            <person name="Shiryaev A."/>
            <person name="Soop K."/>
            <person name="Spirin V."/>
            <person name="Szebenyi C."/>
            <person name="Tomsovsky M."/>
            <person name="Tulloss R.E."/>
            <person name="Uehling J."/>
            <person name="Grigoriev I.V."/>
            <person name="Vagvolgyi C."/>
            <person name="Papp T."/>
            <person name="Martin F.M."/>
            <person name="Miettinen O."/>
            <person name="Hibbett D.S."/>
            <person name="Nagy L.G."/>
        </authorList>
    </citation>
    <scope>NUCLEOTIDE SEQUENCE [LARGE SCALE GENOMIC DNA]</scope>
    <source>
        <strain evidence="2 3">OMC1185</strain>
    </source>
</reference>
<dbReference type="Proteomes" id="UP000305948">
    <property type="component" value="Unassembled WGS sequence"/>
</dbReference>
<protein>
    <submittedName>
        <fullName evidence="2">Uncharacterized protein</fullName>
    </submittedName>
</protein>
<dbReference type="EMBL" id="ML213513">
    <property type="protein sequence ID" value="TFK50565.1"/>
    <property type="molecule type" value="Genomic_DNA"/>
</dbReference>
<proteinExistence type="predicted"/>
<feature type="compositionally biased region" description="Low complexity" evidence="1">
    <location>
        <begin position="132"/>
        <end position="152"/>
    </location>
</feature>
<feature type="compositionally biased region" description="Basic and acidic residues" evidence="1">
    <location>
        <begin position="198"/>
        <end position="209"/>
    </location>
</feature>
<feature type="region of interest" description="Disordered" evidence="1">
    <location>
        <begin position="16"/>
        <end position="41"/>
    </location>
</feature>
<keyword evidence="3" id="KW-1185">Reference proteome</keyword>
<organism evidence="2 3">
    <name type="scientific">Heliocybe sulcata</name>
    <dbReference type="NCBI Taxonomy" id="5364"/>
    <lineage>
        <taxon>Eukaryota</taxon>
        <taxon>Fungi</taxon>
        <taxon>Dikarya</taxon>
        <taxon>Basidiomycota</taxon>
        <taxon>Agaricomycotina</taxon>
        <taxon>Agaricomycetes</taxon>
        <taxon>Gloeophyllales</taxon>
        <taxon>Gloeophyllaceae</taxon>
        <taxon>Heliocybe</taxon>
    </lineage>
</organism>
<accession>A0A5C3N0L0</accession>
<evidence type="ECO:0000313" key="2">
    <source>
        <dbReference type="EMBL" id="TFK50565.1"/>
    </source>
</evidence>
<sequence>MSHRLARIPSFELEGGLSAGQADRTLPTQNTLGEPRAMSHGVSRLAPIPQAQSLAMAMPRRVTDLKVEEAAESSAEFSSSFLGEMILSRRERDLAEVPLTFDGPLHRRIRRYREEKASRKTSRDHRALYRMPSSLSSTSYPTFPTSPTSSSSNDERDVMPDRNGRDVDQGPDALGTVPQSTVQANLNTVPKSEGPGGGKREKAVKGRDA</sequence>
<dbReference type="AlphaFoldDB" id="A0A5C3N0L0"/>
<evidence type="ECO:0000313" key="3">
    <source>
        <dbReference type="Proteomes" id="UP000305948"/>
    </source>
</evidence>
<feature type="compositionally biased region" description="Polar residues" evidence="1">
    <location>
        <begin position="177"/>
        <end position="190"/>
    </location>
</feature>
<gene>
    <name evidence="2" type="ORF">OE88DRAFT_268698</name>
</gene>